<name>A0A256A5Q6_9FLAO</name>
<reference evidence="2 3" key="1">
    <citation type="submission" date="2017-07" db="EMBL/GenBank/DDBJ databases">
        <title>Flavobacterium cyanobacteriorum sp. nov., isolated from cyanobacterial aggregates in a eutrophic lake.</title>
        <authorList>
            <person name="Cai H."/>
        </authorList>
    </citation>
    <scope>NUCLEOTIDE SEQUENCE [LARGE SCALE GENOMIC DNA]</scope>
    <source>
        <strain evidence="2 3">TH021</strain>
    </source>
</reference>
<evidence type="ECO:0000313" key="3">
    <source>
        <dbReference type="Proteomes" id="UP000216605"/>
    </source>
</evidence>
<comment type="caution">
    <text evidence="2">The sequence shown here is derived from an EMBL/GenBank/DDBJ whole genome shotgun (WGS) entry which is preliminary data.</text>
</comment>
<feature type="signal peptide" evidence="1">
    <location>
        <begin position="1"/>
        <end position="23"/>
    </location>
</feature>
<dbReference type="EMBL" id="NOXV01000059">
    <property type="protein sequence ID" value="OYQ48939.1"/>
    <property type="molecule type" value="Genomic_DNA"/>
</dbReference>
<keyword evidence="3" id="KW-1185">Reference proteome</keyword>
<evidence type="ECO:0000313" key="2">
    <source>
        <dbReference type="EMBL" id="OYQ48939.1"/>
    </source>
</evidence>
<dbReference type="OrthoDB" id="853480at2"/>
<dbReference type="Pfam" id="PF08309">
    <property type="entry name" value="LVIVD"/>
    <property type="match status" value="1"/>
</dbReference>
<dbReference type="AlphaFoldDB" id="A0A256A5Q6"/>
<evidence type="ECO:0008006" key="4">
    <source>
        <dbReference type="Google" id="ProtNLM"/>
    </source>
</evidence>
<gene>
    <name evidence="2" type="ORF">CHU92_00535</name>
</gene>
<keyword evidence="1" id="KW-0732">Signal</keyword>
<sequence length="167" mass="18987">MRYLKILLVTAPLWCLWSCFSFSYNDDDNNRLSSRFQAVVMERTAFENAVSIMPAMPVQKAGKIYVYGNYLFVNDVNKGFHIYNYSNPSSPQPLGFLAAPGSTDMAIRDNIFFINQATDLVTLAYNTDSNTITITKRNRNVFPAMRSPDEFDGQVTDSQVIVDWQPL</sequence>
<dbReference type="InterPro" id="IPR013211">
    <property type="entry name" value="LVIVD"/>
</dbReference>
<proteinExistence type="predicted"/>
<organism evidence="2 3">
    <name type="scientific">Flavobacterium cyanobacteriorum</name>
    <dbReference type="NCBI Taxonomy" id="2022802"/>
    <lineage>
        <taxon>Bacteria</taxon>
        <taxon>Pseudomonadati</taxon>
        <taxon>Bacteroidota</taxon>
        <taxon>Flavobacteriia</taxon>
        <taxon>Flavobacteriales</taxon>
        <taxon>Flavobacteriaceae</taxon>
        <taxon>Flavobacterium</taxon>
    </lineage>
</organism>
<feature type="chain" id="PRO_5012151951" description="LVIVD repeat-containing protein" evidence="1">
    <location>
        <begin position="24"/>
        <end position="167"/>
    </location>
</feature>
<accession>A0A256A5Q6</accession>
<protein>
    <recommendedName>
        <fullName evidence="4">LVIVD repeat-containing protein</fullName>
    </recommendedName>
</protein>
<evidence type="ECO:0000256" key="1">
    <source>
        <dbReference type="SAM" id="SignalP"/>
    </source>
</evidence>
<dbReference type="RefSeq" id="WP_094411534.1">
    <property type="nucleotide sequence ID" value="NZ_NOXV01000059.1"/>
</dbReference>
<dbReference type="Proteomes" id="UP000216605">
    <property type="component" value="Unassembled WGS sequence"/>
</dbReference>